<dbReference type="EC" id="2.5.1.145" evidence="7"/>
<protein>
    <recommendedName>
        <fullName evidence="7">Phosphatidylglycerol--prolipoprotein diacylglyceryl transferase</fullName>
        <ecNumber evidence="7">2.5.1.145</ecNumber>
    </recommendedName>
</protein>
<dbReference type="GO" id="GO:0005886">
    <property type="term" value="C:plasma membrane"/>
    <property type="evidence" value="ECO:0007669"/>
    <property type="project" value="UniProtKB-SubCell"/>
</dbReference>
<feature type="transmembrane region" description="Helical" evidence="7">
    <location>
        <begin position="189"/>
        <end position="206"/>
    </location>
</feature>
<evidence type="ECO:0000256" key="3">
    <source>
        <dbReference type="ARBA" id="ARBA00022679"/>
    </source>
</evidence>
<dbReference type="UniPathway" id="UPA00664"/>
<comment type="similarity">
    <text evidence="1 7">Belongs to the Lgt family.</text>
</comment>
<evidence type="ECO:0000256" key="1">
    <source>
        <dbReference type="ARBA" id="ARBA00007150"/>
    </source>
</evidence>
<evidence type="ECO:0000256" key="2">
    <source>
        <dbReference type="ARBA" id="ARBA00022475"/>
    </source>
</evidence>
<dbReference type="NCBIfam" id="TIGR00544">
    <property type="entry name" value="lgt"/>
    <property type="match status" value="1"/>
</dbReference>
<keyword evidence="5 7" id="KW-1133">Transmembrane helix</keyword>
<keyword evidence="9" id="KW-1185">Reference proteome</keyword>
<dbReference type="InterPro" id="IPR001640">
    <property type="entry name" value="Lgt"/>
</dbReference>
<keyword evidence="8" id="KW-0449">Lipoprotein</keyword>
<reference evidence="8 9" key="1">
    <citation type="submission" date="2019-02" db="EMBL/GenBank/DDBJ databases">
        <authorList>
            <consortium name="Pathogen Informatics"/>
        </authorList>
    </citation>
    <scope>NUCLEOTIDE SEQUENCE [LARGE SCALE GENOMIC DNA]</scope>
    <source>
        <strain evidence="8 9">3012STDY7089603</strain>
    </source>
</reference>
<keyword evidence="3 7" id="KW-0808">Transferase</keyword>
<comment type="pathway">
    <text evidence="7">Protein modification; lipoprotein biosynthesis (diacylglyceryl transfer).</text>
</comment>
<feature type="transmembrane region" description="Helical" evidence="7">
    <location>
        <begin position="163"/>
        <end position="182"/>
    </location>
</feature>
<dbReference type="HAMAP" id="MF_01147">
    <property type="entry name" value="Lgt"/>
    <property type="match status" value="1"/>
</dbReference>
<accession>A0A8H2QRN1</accession>
<dbReference type="PANTHER" id="PTHR30589">
    <property type="entry name" value="PROLIPOPROTEIN DIACYLGLYCERYL TRANSFERASE"/>
    <property type="match status" value="1"/>
</dbReference>
<comment type="caution">
    <text evidence="8">The sequence shown here is derived from an EMBL/GenBank/DDBJ whole genome shotgun (WGS) entry which is preliminary data.</text>
</comment>
<proteinExistence type="inferred from homology"/>
<comment type="subcellular location">
    <subcellularLocation>
        <location evidence="7">Cell membrane</location>
        <topology evidence="7">Multi-pass membrane protein</topology>
    </subcellularLocation>
</comment>
<dbReference type="Pfam" id="PF01790">
    <property type="entry name" value="LGT"/>
    <property type="match status" value="1"/>
</dbReference>
<dbReference type="GO" id="GO:0042158">
    <property type="term" value="P:lipoprotein biosynthetic process"/>
    <property type="evidence" value="ECO:0007669"/>
    <property type="project" value="UniProtKB-UniRule"/>
</dbReference>
<evidence type="ECO:0000256" key="6">
    <source>
        <dbReference type="ARBA" id="ARBA00023136"/>
    </source>
</evidence>
<dbReference type="PANTHER" id="PTHR30589:SF0">
    <property type="entry name" value="PHOSPHATIDYLGLYCEROL--PROLIPOPROTEIN DIACYLGLYCERYL TRANSFERASE"/>
    <property type="match status" value="1"/>
</dbReference>
<organism evidence="8 9">
    <name type="scientific">Urinicoccus massiliensis</name>
    <dbReference type="NCBI Taxonomy" id="1723382"/>
    <lineage>
        <taxon>Bacteria</taxon>
        <taxon>Bacillati</taxon>
        <taxon>Bacillota</taxon>
        <taxon>Tissierellia</taxon>
        <taxon>Tissierellales</taxon>
        <taxon>Peptoniphilaceae</taxon>
        <taxon>Urinicoccus</taxon>
    </lineage>
</organism>
<name>A0A8H2QRN1_9FIRM</name>
<comment type="function">
    <text evidence="7">Catalyzes the transfer of the diacylglyceryl group from phosphatidylglycerol to the sulfhydryl group of the N-terminal cysteine of a prolipoprotein, the first step in the formation of mature lipoproteins.</text>
</comment>
<feature type="transmembrane region" description="Helical" evidence="7">
    <location>
        <begin position="113"/>
        <end position="131"/>
    </location>
</feature>
<keyword evidence="6 7" id="KW-0472">Membrane</keyword>
<keyword evidence="8" id="KW-0328">Glycosyltransferase</keyword>
<evidence type="ECO:0000313" key="8">
    <source>
        <dbReference type="EMBL" id="VFB16031.1"/>
    </source>
</evidence>
<feature type="transmembrane region" description="Helical" evidence="7">
    <location>
        <begin position="50"/>
        <end position="69"/>
    </location>
</feature>
<evidence type="ECO:0000313" key="9">
    <source>
        <dbReference type="Proteomes" id="UP000377798"/>
    </source>
</evidence>
<evidence type="ECO:0000256" key="7">
    <source>
        <dbReference type="HAMAP-Rule" id="MF_01147"/>
    </source>
</evidence>
<evidence type="ECO:0000256" key="4">
    <source>
        <dbReference type="ARBA" id="ARBA00022692"/>
    </source>
</evidence>
<dbReference type="PROSITE" id="PS01311">
    <property type="entry name" value="LGT"/>
    <property type="match status" value="1"/>
</dbReference>
<feature type="transmembrane region" description="Helical" evidence="7">
    <location>
        <begin position="6"/>
        <end position="29"/>
    </location>
</feature>
<comment type="catalytic activity">
    <reaction evidence="7">
        <text>L-cysteinyl-[prolipoprotein] + a 1,2-diacyl-sn-glycero-3-phospho-(1'-sn-glycerol) = an S-1,2-diacyl-sn-glyceryl-L-cysteinyl-[prolipoprotein] + sn-glycerol 1-phosphate + H(+)</text>
        <dbReference type="Rhea" id="RHEA:56712"/>
        <dbReference type="Rhea" id="RHEA-COMP:14679"/>
        <dbReference type="Rhea" id="RHEA-COMP:14680"/>
        <dbReference type="ChEBI" id="CHEBI:15378"/>
        <dbReference type="ChEBI" id="CHEBI:29950"/>
        <dbReference type="ChEBI" id="CHEBI:57685"/>
        <dbReference type="ChEBI" id="CHEBI:64716"/>
        <dbReference type="ChEBI" id="CHEBI:140658"/>
        <dbReference type="EC" id="2.5.1.145"/>
    </reaction>
</comment>
<keyword evidence="2 7" id="KW-1003">Cell membrane</keyword>
<gene>
    <name evidence="7 8" type="primary">lgt</name>
    <name evidence="8" type="ORF">NCTC13150_00545</name>
</gene>
<dbReference type="EMBL" id="CAACYI010000001">
    <property type="protein sequence ID" value="VFB16031.1"/>
    <property type="molecule type" value="Genomic_DNA"/>
</dbReference>
<dbReference type="Proteomes" id="UP000377798">
    <property type="component" value="Unassembled WGS sequence"/>
</dbReference>
<dbReference type="RefSeq" id="WP_131748499.1">
    <property type="nucleotide sequence ID" value="NZ_CAACYI010000001.1"/>
</dbReference>
<dbReference type="GO" id="GO:0008961">
    <property type="term" value="F:phosphatidylglycerol-prolipoprotein diacylglyceryl transferase activity"/>
    <property type="evidence" value="ECO:0007669"/>
    <property type="project" value="UniProtKB-UniRule"/>
</dbReference>
<evidence type="ECO:0000256" key="5">
    <source>
        <dbReference type="ARBA" id="ARBA00022989"/>
    </source>
</evidence>
<sequence>MPNPVAFNLFGLDIRWYGIFIGIGVLLAYEIGKYLARRIGTLPETALDDFLILAVPLGVLGARTWYVLFEWGYYSQHMSEIINIRQGGLAIHGGIMAGILVGLVYCKKKGYHFFDLADCIAPGLVLAQGIGRWGNYMNGEAHGGPTDLPWAILVDGVRVHPTFLYESILDLCIFALLFFYVFKRRKFRGQVFALYGILYSIGRYFIEGLRTDSLMIGPFRTAQVTSIALIIACLAIYIICGKREKIA</sequence>
<feature type="transmembrane region" description="Helical" evidence="7">
    <location>
        <begin position="89"/>
        <end position="106"/>
    </location>
</feature>
<dbReference type="AlphaFoldDB" id="A0A8H2QRN1"/>
<feature type="transmembrane region" description="Helical" evidence="7">
    <location>
        <begin position="218"/>
        <end position="240"/>
    </location>
</feature>
<feature type="binding site" evidence="7">
    <location>
        <position position="132"/>
    </location>
    <ligand>
        <name>a 1,2-diacyl-sn-glycero-3-phospho-(1'-sn-glycerol)</name>
        <dbReference type="ChEBI" id="CHEBI:64716"/>
    </ligand>
</feature>
<keyword evidence="4 7" id="KW-0812">Transmembrane</keyword>